<dbReference type="Gene3D" id="1.10.287.950">
    <property type="entry name" value="Methyl-accepting chemotaxis protein"/>
    <property type="match status" value="1"/>
</dbReference>
<dbReference type="PROSITE" id="PS50885">
    <property type="entry name" value="HAMP"/>
    <property type="match status" value="1"/>
</dbReference>
<dbReference type="PANTHER" id="PTHR43531">
    <property type="entry name" value="PROTEIN ICFG"/>
    <property type="match status" value="1"/>
</dbReference>
<dbReference type="InterPro" id="IPR047347">
    <property type="entry name" value="YvaQ-like_sensor"/>
</dbReference>
<dbReference type="GO" id="GO:0006935">
    <property type="term" value="P:chemotaxis"/>
    <property type="evidence" value="ECO:0007669"/>
    <property type="project" value="InterPro"/>
</dbReference>
<organism evidence="8 9">
    <name type="scientific">Oryzisolibacter propanilivorax</name>
    <dbReference type="NCBI Taxonomy" id="1527607"/>
    <lineage>
        <taxon>Bacteria</taxon>
        <taxon>Pseudomonadati</taxon>
        <taxon>Pseudomonadota</taxon>
        <taxon>Betaproteobacteria</taxon>
        <taxon>Burkholderiales</taxon>
        <taxon>Comamonadaceae</taxon>
        <taxon>Oryzisolibacter</taxon>
    </lineage>
</organism>
<evidence type="ECO:0000313" key="9">
    <source>
        <dbReference type="Proteomes" id="UP000198552"/>
    </source>
</evidence>
<dbReference type="Pfam" id="PF12729">
    <property type="entry name" value="4HB_MCP_1"/>
    <property type="match status" value="1"/>
</dbReference>
<dbReference type="STRING" id="1527607.SAMN05428957_104301"/>
<feature type="region of interest" description="Disordered" evidence="4">
    <location>
        <begin position="318"/>
        <end position="339"/>
    </location>
</feature>
<sequence>MQLSDMRLGPRLGLGFGLVLLITVLVGGMGVWRLHDLSTITQQLTSTDNTRLRAVSEWSQAIELNWVRTRAAMLESDPTRVKRWQADMDQTTQSTEQARKTVVELIHSDEGRRMLAAIDTARGAYRAARAQLLQRKAAGEDVAALLDSQLAPLGDAYVKSIDTLEQRQRMLFDQTREATVQVAEDSRLVLIAGTLVALVIGALMAWLLARSITRPLAQAVHSADQIAKGDLTQPIEATGRDEVARLLTALRDMQTHLGQLVSGVRGNADGVATASAEIAQGNQDLSARTESQASALQQTAASMEQLSSTVRHNADNAQQANQLAQSASGVAQQGGEVVA</sequence>
<dbReference type="Proteomes" id="UP000198552">
    <property type="component" value="Unassembled WGS sequence"/>
</dbReference>
<feature type="domain" description="Methyl-accepting transducer" evidence="6">
    <location>
        <begin position="267"/>
        <end position="339"/>
    </location>
</feature>
<keyword evidence="5" id="KW-1133">Transmembrane helix</keyword>
<feature type="non-terminal residue" evidence="8">
    <location>
        <position position="339"/>
    </location>
</feature>
<dbReference type="SUPFAM" id="SSF58104">
    <property type="entry name" value="Methyl-accepting chemotaxis protein (MCP) signaling domain"/>
    <property type="match status" value="1"/>
</dbReference>
<evidence type="ECO:0000256" key="1">
    <source>
        <dbReference type="ARBA" id="ARBA00022481"/>
    </source>
</evidence>
<dbReference type="PANTHER" id="PTHR43531:SF14">
    <property type="entry name" value="METHYL-ACCEPTING CHEMOTAXIS PROTEIN I-RELATED"/>
    <property type="match status" value="1"/>
</dbReference>
<protein>
    <submittedName>
        <fullName evidence="8">Four helix bundle sensory module for signal transduction</fullName>
    </submittedName>
</protein>
<gene>
    <name evidence="8" type="ORF">SAMN05428957_104301</name>
</gene>
<dbReference type="RefSeq" id="WP_139182738.1">
    <property type="nucleotide sequence ID" value="NZ_FNHP01000004.1"/>
</dbReference>
<dbReference type="PRINTS" id="PR00260">
    <property type="entry name" value="CHEMTRNSDUCR"/>
</dbReference>
<dbReference type="GO" id="GO:0007165">
    <property type="term" value="P:signal transduction"/>
    <property type="evidence" value="ECO:0007669"/>
    <property type="project" value="UniProtKB-KW"/>
</dbReference>
<feature type="domain" description="HAMP" evidence="7">
    <location>
        <begin position="210"/>
        <end position="262"/>
    </location>
</feature>
<keyword evidence="5" id="KW-0812">Transmembrane</keyword>
<dbReference type="InterPro" id="IPR051310">
    <property type="entry name" value="MCP_chemotaxis"/>
</dbReference>
<evidence type="ECO:0000256" key="3">
    <source>
        <dbReference type="PROSITE-ProRule" id="PRU00284"/>
    </source>
</evidence>
<dbReference type="InterPro" id="IPR004089">
    <property type="entry name" value="MCPsignal_dom"/>
</dbReference>
<dbReference type="CDD" id="cd06225">
    <property type="entry name" value="HAMP"/>
    <property type="match status" value="1"/>
</dbReference>
<keyword evidence="9" id="KW-1185">Reference proteome</keyword>
<evidence type="ECO:0000313" key="8">
    <source>
        <dbReference type="EMBL" id="SDM33694.1"/>
    </source>
</evidence>
<dbReference type="Pfam" id="PF00672">
    <property type="entry name" value="HAMP"/>
    <property type="match status" value="1"/>
</dbReference>
<comment type="similarity">
    <text evidence="2">Belongs to the methyl-accepting chemotaxis (MCP) protein family.</text>
</comment>
<dbReference type="InterPro" id="IPR024478">
    <property type="entry name" value="HlyB_4HB_MCP"/>
</dbReference>
<dbReference type="GO" id="GO:0004888">
    <property type="term" value="F:transmembrane signaling receptor activity"/>
    <property type="evidence" value="ECO:0007669"/>
    <property type="project" value="InterPro"/>
</dbReference>
<keyword evidence="1" id="KW-0488">Methylation</keyword>
<feature type="transmembrane region" description="Helical" evidence="5">
    <location>
        <begin position="12"/>
        <end position="32"/>
    </location>
</feature>
<reference evidence="9" key="1">
    <citation type="submission" date="2016-10" db="EMBL/GenBank/DDBJ databases">
        <authorList>
            <person name="Varghese N."/>
            <person name="Submissions S."/>
        </authorList>
    </citation>
    <scope>NUCLEOTIDE SEQUENCE [LARGE SCALE GENOMIC DNA]</scope>
    <source>
        <strain evidence="9">EPL6</strain>
    </source>
</reference>
<dbReference type="EMBL" id="FNHP01000004">
    <property type="protein sequence ID" value="SDM33694.1"/>
    <property type="molecule type" value="Genomic_DNA"/>
</dbReference>
<dbReference type="AlphaFoldDB" id="A0A1G9SDZ3"/>
<name>A0A1G9SDZ3_9BURK</name>
<dbReference type="InterPro" id="IPR003660">
    <property type="entry name" value="HAMP_dom"/>
</dbReference>
<dbReference type="OrthoDB" id="5441488at2"/>
<dbReference type="GO" id="GO:0005886">
    <property type="term" value="C:plasma membrane"/>
    <property type="evidence" value="ECO:0007669"/>
    <property type="project" value="TreeGrafter"/>
</dbReference>
<accession>A0A1G9SDZ3</accession>
<dbReference type="CDD" id="cd19411">
    <property type="entry name" value="MCP2201-like_sensor"/>
    <property type="match status" value="1"/>
</dbReference>
<dbReference type="PROSITE" id="PS50111">
    <property type="entry name" value="CHEMOTAXIS_TRANSDUC_2"/>
    <property type="match status" value="1"/>
</dbReference>
<evidence type="ECO:0000256" key="5">
    <source>
        <dbReference type="SAM" id="Phobius"/>
    </source>
</evidence>
<dbReference type="InterPro" id="IPR004090">
    <property type="entry name" value="Chemotax_Me-accpt_rcpt"/>
</dbReference>
<evidence type="ECO:0000259" key="7">
    <source>
        <dbReference type="PROSITE" id="PS50885"/>
    </source>
</evidence>
<evidence type="ECO:0000256" key="4">
    <source>
        <dbReference type="SAM" id="MobiDB-lite"/>
    </source>
</evidence>
<keyword evidence="3" id="KW-0807">Transducer</keyword>
<feature type="transmembrane region" description="Helical" evidence="5">
    <location>
        <begin position="188"/>
        <end position="209"/>
    </location>
</feature>
<keyword evidence="5" id="KW-0472">Membrane</keyword>
<evidence type="ECO:0000259" key="6">
    <source>
        <dbReference type="PROSITE" id="PS50111"/>
    </source>
</evidence>
<proteinExistence type="inferred from homology"/>
<evidence type="ECO:0000256" key="2">
    <source>
        <dbReference type="ARBA" id="ARBA00029447"/>
    </source>
</evidence>
<dbReference type="SMART" id="SM00304">
    <property type="entry name" value="HAMP"/>
    <property type="match status" value="1"/>
</dbReference>